<feature type="transmembrane region" description="Helical" evidence="6">
    <location>
        <begin position="187"/>
        <end position="205"/>
    </location>
</feature>
<evidence type="ECO:0000256" key="1">
    <source>
        <dbReference type="ARBA" id="ARBA00004651"/>
    </source>
</evidence>
<evidence type="ECO:0000256" key="3">
    <source>
        <dbReference type="ARBA" id="ARBA00022692"/>
    </source>
</evidence>
<dbReference type="PANTHER" id="PTHR39087:SF2">
    <property type="entry name" value="UPF0104 MEMBRANE PROTEIN MJ1595"/>
    <property type="match status" value="1"/>
</dbReference>
<feature type="non-terminal residue" evidence="7">
    <location>
        <position position="1"/>
    </location>
</feature>
<dbReference type="EMBL" id="BARU01011825">
    <property type="protein sequence ID" value="GAH33671.1"/>
    <property type="molecule type" value="Genomic_DNA"/>
</dbReference>
<gene>
    <name evidence="7" type="ORF">S03H2_22068</name>
</gene>
<dbReference type="InterPro" id="IPR022791">
    <property type="entry name" value="L-PG_synthase/AglD"/>
</dbReference>
<protein>
    <recommendedName>
        <fullName evidence="8">Flippase-like domain-containing protein</fullName>
    </recommendedName>
</protein>
<keyword evidence="4 6" id="KW-1133">Transmembrane helix</keyword>
<dbReference type="PANTHER" id="PTHR39087">
    <property type="entry name" value="UPF0104 MEMBRANE PROTEIN MJ1595"/>
    <property type="match status" value="1"/>
</dbReference>
<feature type="transmembrane region" description="Helical" evidence="6">
    <location>
        <begin position="162"/>
        <end position="180"/>
    </location>
</feature>
<keyword evidence="2" id="KW-1003">Cell membrane</keyword>
<evidence type="ECO:0008006" key="8">
    <source>
        <dbReference type="Google" id="ProtNLM"/>
    </source>
</evidence>
<comment type="caution">
    <text evidence="7">The sequence shown here is derived from an EMBL/GenBank/DDBJ whole genome shotgun (WGS) entry which is preliminary data.</text>
</comment>
<feature type="transmembrane region" description="Helical" evidence="6">
    <location>
        <begin position="133"/>
        <end position="156"/>
    </location>
</feature>
<dbReference type="NCBIfam" id="TIGR00374">
    <property type="entry name" value="flippase-like domain"/>
    <property type="match status" value="1"/>
</dbReference>
<keyword evidence="3 6" id="KW-0812">Transmembrane</keyword>
<dbReference type="GO" id="GO:0005886">
    <property type="term" value="C:plasma membrane"/>
    <property type="evidence" value="ECO:0007669"/>
    <property type="project" value="UniProtKB-SubCell"/>
</dbReference>
<dbReference type="AlphaFoldDB" id="X1EK12"/>
<evidence type="ECO:0000256" key="4">
    <source>
        <dbReference type="ARBA" id="ARBA00022989"/>
    </source>
</evidence>
<comment type="subcellular location">
    <subcellularLocation>
        <location evidence="1">Cell membrane</location>
        <topology evidence="1">Multi-pass membrane protein</topology>
    </subcellularLocation>
</comment>
<evidence type="ECO:0000256" key="6">
    <source>
        <dbReference type="SAM" id="Phobius"/>
    </source>
</evidence>
<proteinExistence type="predicted"/>
<accession>X1EK12</accession>
<sequence>KPANPPAKIGDLAKIEFIHEMEPEISLSKSVCAVTIERFIDLIILFSITCFTMLYLYLNNITGTTQLNLNFFIGLGVLILGGGLAGLVILFFKTDWILNIIGKFSTKLRNYLEIFLKNFIEGMKVFKKDRKKIFMVIILNIPTWFFEALTLVIFFYLAGYEINVFVIILAQLVTFFTKTIPITPGGWGVSEIAGAIIISLLYPIIPYNEILSIFILDHIIRVAYVLIYGGISTFSFNFKFIDIDLQRLDEEEIKLDEKL</sequence>
<dbReference type="Pfam" id="PF03706">
    <property type="entry name" value="LPG_synthase_TM"/>
    <property type="match status" value="1"/>
</dbReference>
<keyword evidence="5 6" id="KW-0472">Membrane</keyword>
<evidence type="ECO:0000256" key="5">
    <source>
        <dbReference type="ARBA" id="ARBA00023136"/>
    </source>
</evidence>
<feature type="non-terminal residue" evidence="7">
    <location>
        <position position="259"/>
    </location>
</feature>
<evidence type="ECO:0000256" key="2">
    <source>
        <dbReference type="ARBA" id="ARBA00022475"/>
    </source>
</evidence>
<reference evidence="7" key="1">
    <citation type="journal article" date="2014" name="Front. Microbiol.">
        <title>High frequency of phylogenetically diverse reductive dehalogenase-homologous genes in deep subseafloor sedimentary metagenomes.</title>
        <authorList>
            <person name="Kawai M."/>
            <person name="Futagami T."/>
            <person name="Toyoda A."/>
            <person name="Takaki Y."/>
            <person name="Nishi S."/>
            <person name="Hori S."/>
            <person name="Arai W."/>
            <person name="Tsubouchi T."/>
            <person name="Morono Y."/>
            <person name="Uchiyama I."/>
            <person name="Ito T."/>
            <person name="Fujiyama A."/>
            <person name="Inagaki F."/>
            <person name="Takami H."/>
        </authorList>
    </citation>
    <scope>NUCLEOTIDE SEQUENCE</scope>
    <source>
        <strain evidence="7">Expedition CK06-06</strain>
    </source>
</reference>
<organism evidence="7">
    <name type="scientific">marine sediment metagenome</name>
    <dbReference type="NCBI Taxonomy" id="412755"/>
    <lineage>
        <taxon>unclassified sequences</taxon>
        <taxon>metagenomes</taxon>
        <taxon>ecological metagenomes</taxon>
    </lineage>
</organism>
<name>X1EK12_9ZZZZ</name>
<evidence type="ECO:0000313" key="7">
    <source>
        <dbReference type="EMBL" id="GAH33671.1"/>
    </source>
</evidence>
<feature type="transmembrane region" description="Helical" evidence="6">
    <location>
        <begin position="39"/>
        <end position="58"/>
    </location>
</feature>
<feature type="transmembrane region" description="Helical" evidence="6">
    <location>
        <begin position="70"/>
        <end position="92"/>
    </location>
</feature>